<dbReference type="EMBL" id="CP045121">
    <property type="protein sequence ID" value="QIN77365.1"/>
    <property type="molecule type" value="Genomic_DNA"/>
</dbReference>
<evidence type="ECO:0000313" key="9">
    <source>
        <dbReference type="EMBL" id="QIN77365.1"/>
    </source>
</evidence>
<organism evidence="9 10">
    <name type="scientific">Rubrobacter marinus</name>
    <dbReference type="NCBI Taxonomy" id="2653852"/>
    <lineage>
        <taxon>Bacteria</taxon>
        <taxon>Bacillati</taxon>
        <taxon>Actinomycetota</taxon>
        <taxon>Rubrobacteria</taxon>
        <taxon>Rubrobacterales</taxon>
        <taxon>Rubrobacteraceae</taxon>
        <taxon>Rubrobacter</taxon>
    </lineage>
</organism>
<dbReference type="GO" id="GO:0005886">
    <property type="term" value="C:plasma membrane"/>
    <property type="evidence" value="ECO:0007669"/>
    <property type="project" value="UniProtKB-SubCell"/>
</dbReference>
<feature type="transmembrane region" description="Helical" evidence="8">
    <location>
        <begin position="197"/>
        <end position="217"/>
    </location>
</feature>
<evidence type="ECO:0000256" key="6">
    <source>
        <dbReference type="ARBA" id="ARBA00022989"/>
    </source>
</evidence>
<dbReference type="AlphaFoldDB" id="A0A6G8PUG0"/>
<evidence type="ECO:0000256" key="5">
    <source>
        <dbReference type="ARBA" id="ARBA00022692"/>
    </source>
</evidence>
<evidence type="ECO:0000256" key="3">
    <source>
        <dbReference type="ARBA" id="ARBA00022448"/>
    </source>
</evidence>
<dbReference type="PANTHER" id="PTHR30269:SF37">
    <property type="entry name" value="MEMBRANE TRANSPORTER PROTEIN"/>
    <property type="match status" value="1"/>
</dbReference>
<comment type="similarity">
    <text evidence="2 8">Belongs to the 4-toluene sulfonate uptake permease (TSUP) (TC 2.A.102) family.</text>
</comment>
<accession>A0A6G8PUG0</accession>
<comment type="subcellular location">
    <subcellularLocation>
        <location evidence="1 8">Cell membrane</location>
        <topology evidence="1 8">Multi-pass membrane protein</topology>
    </subcellularLocation>
</comment>
<name>A0A6G8PUG0_9ACTN</name>
<dbReference type="Proteomes" id="UP000502706">
    <property type="component" value="Chromosome"/>
</dbReference>
<keyword evidence="5 8" id="KW-0812">Transmembrane</keyword>
<keyword evidence="6 8" id="KW-1133">Transmembrane helix</keyword>
<feature type="transmembrane region" description="Helical" evidence="8">
    <location>
        <begin position="223"/>
        <end position="247"/>
    </location>
</feature>
<protein>
    <recommendedName>
        <fullName evidence="8">Probable membrane transporter protein</fullName>
    </recommendedName>
</protein>
<evidence type="ECO:0000256" key="2">
    <source>
        <dbReference type="ARBA" id="ARBA00009142"/>
    </source>
</evidence>
<feature type="transmembrane region" description="Helical" evidence="8">
    <location>
        <begin position="169"/>
        <end position="185"/>
    </location>
</feature>
<evidence type="ECO:0000313" key="10">
    <source>
        <dbReference type="Proteomes" id="UP000502706"/>
    </source>
</evidence>
<evidence type="ECO:0000256" key="4">
    <source>
        <dbReference type="ARBA" id="ARBA00022475"/>
    </source>
</evidence>
<dbReference type="Pfam" id="PF01925">
    <property type="entry name" value="TauE"/>
    <property type="match status" value="1"/>
</dbReference>
<gene>
    <name evidence="9" type="ORF">GBA65_01275</name>
</gene>
<keyword evidence="3" id="KW-0813">Transport</keyword>
<dbReference type="InterPro" id="IPR052017">
    <property type="entry name" value="TSUP"/>
</dbReference>
<evidence type="ECO:0000256" key="8">
    <source>
        <dbReference type="RuleBase" id="RU363041"/>
    </source>
</evidence>
<dbReference type="KEGG" id="rmar:GBA65_01275"/>
<feature type="transmembrane region" description="Helical" evidence="8">
    <location>
        <begin position="39"/>
        <end position="61"/>
    </location>
</feature>
<keyword evidence="10" id="KW-1185">Reference proteome</keyword>
<evidence type="ECO:0000256" key="1">
    <source>
        <dbReference type="ARBA" id="ARBA00004651"/>
    </source>
</evidence>
<feature type="transmembrane region" description="Helical" evidence="8">
    <location>
        <begin position="98"/>
        <end position="116"/>
    </location>
</feature>
<keyword evidence="4 8" id="KW-1003">Cell membrane</keyword>
<dbReference type="PANTHER" id="PTHR30269">
    <property type="entry name" value="TRANSMEMBRANE PROTEIN YFCA"/>
    <property type="match status" value="1"/>
</dbReference>
<proteinExistence type="inferred from homology"/>
<keyword evidence="7 8" id="KW-0472">Membrane</keyword>
<sequence>MCVLSGALIVALLVALLAGSVSGLTGFGLALIAVPLLLFVYEPATVVVLVFVLSVFINVAVVWDSWHDADRKLVLALLPPAAVGVFVGAEVLYYADPLYIRLGVGMIVVFSALLLLREVRIPRAEGWLGTVIAGSTSGMLSTSTGLAGPPIVLLFAARHLPKHAFRGSSALYFLAMSVVGLAALANRGLLDWARLPLALALVPAAFLGKVLGTALLNEVSDKTFRVVTLGVVILTGTLGAATAGWALL</sequence>
<reference evidence="9 10" key="1">
    <citation type="submission" date="2019-10" db="EMBL/GenBank/DDBJ databases">
        <title>Rubrobacter sp nov SCSIO 52915 isolated from a deep-sea sediment in the South China Sea.</title>
        <authorList>
            <person name="Chen R.W."/>
        </authorList>
    </citation>
    <scope>NUCLEOTIDE SEQUENCE [LARGE SCALE GENOMIC DNA]</scope>
    <source>
        <strain evidence="9 10">SCSIO 52915</strain>
    </source>
</reference>
<feature type="transmembrane region" description="Helical" evidence="8">
    <location>
        <begin position="73"/>
        <end position="92"/>
    </location>
</feature>
<dbReference type="InterPro" id="IPR002781">
    <property type="entry name" value="TM_pro_TauE-like"/>
</dbReference>
<evidence type="ECO:0000256" key="7">
    <source>
        <dbReference type="ARBA" id="ARBA00023136"/>
    </source>
</evidence>